<dbReference type="Gene3D" id="3.40.50.1820">
    <property type="entry name" value="alpha/beta hydrolase"/>
    <property type="match status" value="1"/>
</dbReference>
<dbReference type="AlphaFoldDB" id="A0A7M7JLU6"/>
<keyword evidence="5" id="KW-1185">Reference proteome</keyword>
<accession>A0A7M7JLU6</accession>
<evidence type="ECO:0000256" key="2">
    <source>
        <dbReference type="ARBA" id="ARBA00022490"/>
    </source>
</evidence>
<dbReference type="PANTHER" id="PTHR46197">
    <property type="entry name" value="PROTEIN ABHD14B-LIKE"/>
    <property type="match status" value="1"/>
</dbReference>
<dbReference type="InParanoid" id="A0A7M7JLU6"/>
<feature type="chain" id="PRO_5033596997" description="AB hydrolase-1 domain-containing protein" evidence="3">
    <location>
        <begin position="23"/>
        <end position="298"/>
    </location>
</feature>
<dbReference type="PANTHER" id="PTHR46197:SF3">
    <property type="entry name" value="AB HYDROLASE-1 DOMAIN-CONTAINING PROTEIN"/>
    <property type="match status" value="1"/>
</dbReference>
<dbReference type="GO" id="GO:0005737">
    <property type="term" value="C:cytoplasm"/>
    <property type="evidence" value="ECO:0007669"/>
    <property type="project" value="UniProtKB-SubCell"/>
</dbReference>
<dbReference type="RefSeq" id="XP_022648175.1">
    <property type="nucleotide sequence ID" value="XM_022792440.1"/>
</dbReference>
<dbReference type="OMA" id="DSHYTKA"/>
<organism evidence="4 5">
    <name type="scientific">Varroa destructor</name>
    <name type="common">Honeybee mite</name>
    <dbReference type="NCBI Taxonomy" id="109461"/>
    <lineage>
        <taxon>Eukaryota</taxon>
        <taxon>Metazoa</taxon>
        <taxon>Ecdysozoa</taxon>
        <taxon>Arthropoda</taxon>
        <taxon>Chelicerata</taxon>
        <taxon>Arachnida</taxon>
        <taxon>Acari</taxon>
        <taxon>Parasitiformes</taxon>
        <taxon>Mesostigmata</taxon>
        <taxon>Gamasina</taxon>
        <taxon>Dermanyssoidea</taxon>
        <taxon>Varroidae</taxon>
        <taxon>Varroa</taxon>
    </lineage>
</organism>
<proteinExistence type="predicted"/>
<evidence type="ECO:0000256" key="3">
    <source>
        <dbReference type="SAM" id="SignalP"/>
    </source>
</evidence>
<feature type="signal peptide" evidence="3">
    <location>
        <begin position="1"/>
        <end position="22"/>
    </location>
</feature>
<evidence type="ECO:0000256" key="1">
    <source>
        <dbReference type="ARBA" id="ARBA00004496"/>
    </source>
</evidence>
<dbReference type="EnsemblMetazoa" id="XM_022792439">
    <property type="protein sequence ID" value="XP_022648174"/>
    <property type="gene ID" value="LOC111244900"/>
</dbReference>
<evidence type="ECO:0000313" key="5">
    <source>
        <dbReference type="Proteomes" id="UP000594260"/>
    </source>
</evidence>
<dbReference type="EnsemblMetazoa" id="XM_022792438">
    <property type="protein sequence ID" value="XP_022648173"/>
    <property type="gene ID" value="LOC111244900"/>
</dbReference>
<dbReference type="EnsemblMetazoa" id="XM_022792440">
    <property type="protein sequence ID" value="XP_022648175"/>
    <property type="gene ID" value="LOC111244900"/>
</dbReference>
<dbReference type="RefSeq" id="XP_022648176.1">
    <property type="nucleotide sequence ID" value="XM_022792441.1"/>
</dbReference>
<dbReference type="RefSeq" id="XP_022648174.1">
    <property type="nucleotide sequence ID" value="XM_022792439.1"/>
</dbReference>
<keyword evidence="3" id="KW-0732">Signal</keyword>
<dbReference type="EnsemblMetazoa" id="XM_022792441">
    <property type="protein sequence ID" value="XP_022648176"/>
    <property type="gene ID" value="LOC111244900"/>
</dbReference>
<evidence type="ECO:0008006" key="6">
    <source>
        <dbReference type="Google" id="ProtNLM"/>
    </source>
</evidence>
<sequence>MIRSRPLLSALLATISLGAVLALQTYSAFNKDVLSRRSRRLAGSMDFKCVDFSEPAIPQKILDKVKLVSVSTASVSVLGIPVRVLRVEHTDANSTANVLLLHGQAFSSATWMELGTIQHLAAMGYAVAAVDLPGFGKTPAKAGLDKALFLEQLMYALSFKPQGTVIVSPSMSGSFSIPFLNKHPNLLKGYVPVAPVGADLLKSPPSKACGEPPKKSSITHPLLLRHAPSVLPDLSCYATPTLVVFGEKESSAFLYGCALLSSMPRAATHMIPNARHPAYLDDPQRWHTLLYNFIEALQ</sequence>
<dbReference type="GeneID" id="111244900"/>
<comment type="subcellular location">
    <subcellularLocation>
        <location evidence="1">Cytoplasm</location>
    </subcellularLocation>
</comment>
<dbReference type="RefSeq" id="XP_022648173.1">
    <property type="nucleotide sequence ID" value="XM_022792438.1"/>
</dbReference>
<dbReference type="InterPro" id="IPR029058">
    <property type="entry name" value="AB_hydrolase_fold"/>
</dbReference>
<dbReference type="Proteomes" id="UP000594260">
    <property type="component" value="Unplaced"/>
</dbReference>
<dbReference type="KEGG" id="vde:111244900"/>
<dbReference type="SUPFAM" id="SSF53474">
    <property type="entry name" value="alpha/beta-Hydrolases"/>
    <property type="match status" value="1"/>
</dbReference>
<evidence type="ECO:0000313" key="4">
    <source>
        <dbReference type="EnsemblMetazoa" id="XP_022648176"/>
    </source>
</evidence>
<name>A0A7M7JLU6_VARDE</name>
<protein>
    <recommendedName>
        <fullName evidence="6">AB hydrolase-1 domain-containing protein</fullName>
    </recommendedName>
</protein>
<keyword evidence="2" id="KW-0963">Cytoplasm</keyword>
<reference evidence="4" key="1">
    <citation type="submission" date="2021-01" db="UniProtKB">
        <authorList>
            <consortium name="EnsemblMetazoa"/>
        </authorList>
    </citation>
    <scope>IDENTIFICATION</scope>
</reference>
<dbReference type="OrthoDB" id="284184at2759"/>